<keyword evidence="2" id="KW-1003">Cell membrane</keyword>
<protein>
    <submittedName>
        <fullName evidence="8">Type II secretion system protein</fullName>
    </submittedName>
</protein>
<dbReference type="PANTHER" id="PTHR35007">
    <property type="entry name" value="INTEGRAL MEMBRANE PROTEIN-RELATED"/>
    <property type="match status" value="1"/>
</dbReference>
<evidence type="ECO:0000313" key="9">
    <source>
        <dbReference type="Proteomes" id="UP000001556"/>
    </source>
</evidence>
<dbReference type="eggNOG" id="COG4965">
    <property type="taxonomic scope" value="Bacteria"/>
</dbReference>
<name>A4J6D1_DESRM</name>
<feature type="transmembrane region" description="Helical" evidence="6">
    <location>
        <begin position="296"/>
        <end position="315"/>
    </location>
</feature>
<comment type="subcellular location">
    <subcellularLocation>
        <location evidence="1">Cell membrane</location>
        <topology evidence="1">Multi-pass membrane protein</topology>
    </subcellularLocation>
</comment>
<dbReference type="STRING" id="349161.Dred_2117"/>
<feature type="transmembrane region" description="Helical" evidence="6">
    <location>
        <begin position="121"/>
        <end position="139"/>
    </location>
</feature>
<dbReference type="PANTHER" id="PTHR35007:SF1">
    <property type="entry name" value="PILUS ASSEMBLY PROTEIN"/>
    <property type="match status" value="1"/>
</dbReference>
<gene>
    <name evidence="8" type="ordered locus">Dred_2117</name>
</gene>
<dbReference type="InterPro" id="IPR018076">
    <property type="entry name" value="T2SS_GspF_dom"/>
</dbReference>
<feature type="domain" description="Type II secretion system protein GspF" evidence="7">
    <location>
        <begin position="159"/>
        <end position="281"/>
    </location>
</feature>
<dbReference type="Gene3D" id="1.20.81.30">
    <property type="entry name" value="Type II secretion system (T2SS), domain F"/>
    <property type="match status" value="1"/>
</dbReference>
<feature type="transmembrane region" description="Helical" evidence="6">
    <location>
        <begin position="97"/>
        <end position="115"/>
    </location>
</feature>
<proteinExistence type="predicted"/>
<dbReference type="EMBL" id="CP000612">
    <property type="protein sequence ID" value="ABO50634.1"/>
    <property type="molecule type" value="Genomic_DNA"/>
</dbReference>
<evidence type="ECO:0000256" key="2">
    <source>
        <dbReference type="ARBA" id="ARBA00022475"/>
    </source>
</evidence>
<dbReference type="Proteomes" id="UP000001556">
    <property type="component" value="Chromosome"/>
</dbReference>
<keyword evidence="5 6" id="KW-0472">Membrane</keyword>
<evidence type="ECO:0000313" key="8">
    <source>
        <dbReference type="EMBL" id="ABO50634.1"/>
    </source>
</evidence>
<accession>A4J6D1</accession>
<evidence type="ECO:0000256" key="5">
    <source>
        <dbReference type="ARBA" id="ARBA00023136"/>
    </source>
</evidence>
<sequence>MTLEQIALTIFISGSLLVLGIHRIRSKDSLEISHRMNKITAKTFRQRLAQSDSEETPKEGWRGLLNPFSKIFAKQSFSKRMEIELTKADIPLRGEEFIVLLLLTGFGCSLFFTLLTLNLAFGVVAGLLGLIVPFLFIRIKRQKRLAKFNSQISDALVIMSNSLRSGFSFLQAMDMVRKELPNPISKEFGRTFQEMNLGTQAEEALENMAQRVKSDDLDLLITAVLIQRQVGGNLAEVMDNIADTIRERVRVKGQIRTLTAQGRISGFVIGLLPFGLTTVMITISPSYILTLFNSQLGLLMMGMAIISEVIGVMFIKKIVNIEV</sequence>
<dbReference type="HOGENOM" id="CLU_064305_0_0_9"/>
<evidence type="ECO:0000259" key="7">
    <source>
        <dbReference type="Pfam" id="PF00482"/>
    </source>
</evidence>
<dbReference type="AlphaFoldDB" id="A4J6D1"/>
<evidence type="ECO:0000256" key="4">
    <source>
        <dbReference type="ARBA" id="ARBA00022989"/>
    </source>
</evidence>
<dbReference type="GO" id="GO:0005886">
    <property type="term" value="C:plasma membrane"/>
    <property type="evidence" value="ECO:0007669"/>
    <property type="project" value="UniProtKB-SubCell"/>
</dbReference>
<evidence type="ECO:0000256" key="3">
    <source>
        <dbReference type="ARBA" id="ARBA00022692"/>
    </source>
</evidence>
<organism evidence="8 9">
    <name type="scientific">Desulforamulus reducens (strain ATCC BAA-1160 / DSM 100696 / MI-1)</name>
    <name type="common">Desulfotomaculum reducens</name>
    <dbReference type="NCBI Taxonomy" id="349161"/>
    <lineage>
        <taxon>Bacteria</taxon>
        <taxon>Bacillati</taxon>
        <taxon>Bacillota</taxon>
        <taxon>Clostridia</taxon>
        <taxon>Eubacteriales</taxon>
        <taxon>Peptococcaceae</taxon>
        <taxon>Desulforamulus</taxon>
    </lineage>
</organism>
<dbReference type="OrthoDB" id="9803381at2"/>
<keyword evidence="3 6" id="KW-0812">Transmembrane</keyword>
<feature type="transmembrane region" description="Helical" evidence="6">
    <location>
        <begin position="6"/>
        <end position="24"/>
    </location>
</feature>
<evidence type="ECO:0000256" key="6">
    <source>
        <dbReference type="SAM" id="Phobius"/>
    </source>
</evidence>
<dbReference type="KEGG" id="drm:Dred_2117"/>
<dbReference type="Pfam" id="PF00482">
    <property type="entry name" value="T2SSF"/>
    <property type="match status" value="1"/>
</dbReference>
<evidence type="ECO:0000256" key="1">
    <source>
        <dbReference type="ARBA" id="ARBA00004651"/>
    </source>
</evidence>
<feature type="transmembrane region" description="Helical" evidence="6">
    <location>
        <begin position="264"/>
        <end position="284"/>
    </location>
</feature>
<dbReference type="RefSeq" id="WP_011878440.1">
    <property type="nucleotide sequence ID" value="NC_009253.1"/>
</dbReference>
<keyword evidence="9" id="KW-1185">Reference proteome</keyword>
<keyword evidence="4 6" id="KW-1133">Transmembrane helix</keyword>
<dbReference type="InterPro" id="IPR042094">
    <property type="entry name" value="T2SS_GspF_sf"/>
</dbReference>
<reference evidence="8 9" key="1">
    <citation type="submission" date="2007-03" db="EMBL/GenBank/DDBJ databases">
        <title>Complete sequence of Desulfotomaculum reducens MI-1.</title>
        <authorList>
            <consortium name="US DOE Joint Genome Institute"/>
            <person name="Copeland A."/>
            <person name="Lucas S."/>
            <person name="Lapidus A."/>
            <person name="Barry K."/>
            <person name="Detter J.C."/>
            <person name="Glavina del Rio T."/>
            <person name="Hammon N."/>
            <person name="Israni S."/>
            <person name="Dalin E."/>
            <person name="Tice H."/>
            <person name="Pitluck S."/>
            <person name="Sims D."/>
            <person name="Brettin T."/>
            <person name="Bruce D."/>
            <person name="Han C."/>
            <person name="Tapia R."/>
            <person name="Schmutz J."/>
            <person name="Larimer F."/>
            <person name="Land M."/>
            <person name="Hauser L."/>
            <person name="Kyrpides N."/>
            <person name="Kim E."/>
            <person name="Tebo B.M."/>
            <person name="Richardson P."/>
        </authorList>
    </citation>
    <scope>NUCLEOTIDE SEQUENCE [LARGE SCALE GENOMIC DNA]</scope>
    <source>
        <strain evidence="8 9">MI-1</strain>
    </source>
</reference>